<gene>
    <name evidence="1" type="ORF">CFX0092_A2345</name>
</gene>
<accession>A0A170PHC6</accession>
<evidence type="ECO:0000313" key="1">
    <source>
        <dbReference type="EMBL" id="CUS04223.2"/>
    </source>
</evidence>
<protein>
    <recommendedName>
        <fullName evidence="3">Terminase</fullName>
    </recommendedName>
</protein>
<dbReference type="Proteomes" id="UP000215027">
    <property type="component" value="Chromosome I"/>
</dbReference>
<dbReference type="AlphaFoldDB" id="A0A170PHC6"/>
<reference evidence="1" key="1">
    <citation type="submission" date="2016-01" db="EMBL/GenBank/DDBJ databases">
        <authorList>
            <person name="Mcilroy J.S."/>
            <person name="Karst M S."/>
            <person name="Albertsen M."/>
        </authorList>
    </citation>
    <scope>NUCLEOTIDE SEQUENCE</scope>
    <source>
        <strain evidence="1">Cfx-K</strain>
    </source>
</reference>
<evidence type="ECO:0000313" key="2">
    <source>
        <dbReference type="Proteomes" id="UP000215027"/>
    </source>
</evidence>
<proteinExistence type="predicted"/>
<keyword evidence="2" id="KW-1185">Reference proteome</keyword>
<sequence length="293" mass="32079">MSYSESLKPSPGVRPRYSDAIERARRILRERIQRAKARRVITPDIVADFAKLHMRTADGRAIAPAGHHALWLHLICDPAIKRLLIVGTPESAKTTWALAYAACHVGFFPEQPLIIAAVSGPVAETRSIALRNLVESDEFAQTFPTVRPAAGMLWTTAKWSVAEEGRPHAGRLHPTVSAYGTGGSVTGSRAQLLIADDILDYDNTRTQHQRNVVDTWFHTSLLPRLMAQTGRAIVIGNTYHHSDTIALLRRSEGWVSCHIPLLSESEEVVASITYPSDFTGRPIGVSVAGALPT</sequence>
<name>A0A170PHC6_9CHLR</name>
<organism evidence="1 2">
    <name type="scientific">Candidatus Promineifilum breve</name>
    <dbReference type="NCBI Taxonomy" id="1806508"/>
    <lineage>
        <taxon>Bacteria</taxon>
        <taxon>Bacillati</taxon>
        <taxon>Chloroflexota</taxon>
        <taxon>Ardenticatenia</taxon>
        <taxon>Candidatus Promineifilales</taxon>
        <taxon>Candidatus Promineifilaceae</taxon>
        <taxon>Candidatus Promineifilum</taxon>
    </lineage>
</organism>
<dbReference type="EMBL" id="LN890655">
    <property type="protein sequence ID" value="CUS04223.2"/>
    <property type="molecule type" value="Genomic_DNA"/>
</dbReference>
<dbReference type="KEGG" id="pbf:CFX0092_A2345"/>
<evidence type="ECO:0008006" key="3">
    <source>
        <dbReference type="Google" id="ProtNLM"/>
    </source>
</evidence>